<evidence type="ECO:0000313" key="3">
    <source>
        <dbReference type="Proteomes" id="UP001178508"/>
    </source>
</evidence>
<name>A0AAV1GDY3_XYRNO</name>
<accession>A0AAV1GDY3</accession>
<dbReference type="Proteomes" id="UP001178508">
    <property type="component" value="Chromosome 13"/>
</dbReference>
<proteinExistence type="predicted"/>
<protein>
    <submittedName>
        <fullName evidence="2">Uncharacterized protein</fullName>
    </submittedName>
</protein>
<dbReference type="AlphaFoldDB" id="A0AAV1GDY3"/>
<keyword evidence="3" id="KW-1185">Reference proteome</keyword>
<feature type="region of interest" description="Disordered" evidence="1">
    <location>
        <begin position="1"/>
        <end position="23"/>
    </location>
</feature>
<organism evidence="2 3">
    <name type="scientific">Xyrichtys novacula</name>
    <name type="common">Pearly razorfish</name>
    <name type="synonym">Hemipteronotus novacula</name>
    <dbReference type="NCBI Taxonomy" id="13765"/>
    <lineage>
        <taxon>Eukaryota</taxon>
        <taxon>Metazoa</taxon>
        <taxon>Chordata</taxon>
        <taxon>Craniata</taxon>
        <taxon>Vertebrata</taxon>
        <taxon>Euteleostomi</taxon>
        <taxon>Actinopterygii</taxon>
        <taxon>Neopterygii</taxon>
        <taxon>Teleostei</taxon>
        <taxon>Neoteleostei</taxon>
        <taxon>Acanthomorphata</taxon>
        <taxon>Eupercaria</taxon>
        <taxon>Labriformes</taxon>
        <taxon>Labridae</taxon>
        <taxon>Xyrichtys</taxon>
    </lineage>
</organism>
<feature type="region of interest" description="Disordered" evidence="1">
    <location>
        <begin position="107"/>
        <end position="138"/>
    </location>
</feature>
<sequence length="189" mass="19639">MSSGSILGDFPRTRCDHRESRDKQVSQLHLLPHLPSPSEVKLHYSQESLLPVCAETCLLSTTVSSLEALATPSCPHCQLAFQPPVPAPQPATPVPVPVPCPQLASTLSPVSAPGSPSALRLAPTPGSTSAPRPLSTAGPTSVAWMMPAPVLGGSLSDLSPCVWPPSGPPEVFALCCQPLGCPRNCDSQL</sequence>
<feature type="compositionally biased region" description="Basic and acidic residues" evidence="1">
    <location>
        <begin position="11"/>
        <end position="23"/>
    </location>
</feature>
<reference evidence="2" key="1">
    <citation type="submission" date="2023-08" db="EMBL/GenBank/DDBJ databases">
        <authorList>
            <person name="Alioto T."/>
            <person name="Alioto T."/>
            <person name="Gomez Garrido J."/>
        </authorList>
    </citation>
    <scope>NUCLEOTIDE SEQUENCE</scope>
</reference>
<dbReference type="EMBL" id="OY660876">
    <property type="protein sequence ID" value="CAJ1071204.1"/>
    <property type="molecule type" value="Genomic_DNA"/>
</dbReference>
<evidence type="ECO:0000313" key="2">
    <source>
        <dbReference type="EMBL" id="CAJ1071204.1"/>
    </source>
</evidence>
<evidence type="ECO:0000256" key="1">
    <source>
        <dbReference type="SAM" id="MobiDB-lite"/>
    </source>
</evidence>
<gene>
    <name evidence="2" type="ORF">XNOV1_A027374</name>
</gene>